<gene>
    <name evidence="2" type="ORF">Bca52824_042635</name>
</gene>
<evidence type="ECO:0000256" key="1">
    <source>
        <dbReference type="SAM" id="Coils"/>
    </source>
</evidence>
<evidence type="ECO:0000313" key="2">
    <source>
        <dbReference type="EMBL" id="KAG2295966.1"/>
    </source>
</evidence>
<organism evidence="2 3">
    <name type="scientific">Brassica carinata</name>
    <name type="common">Ethiopian mustard</name>
    <name type="synonym">Abyssinian cabbage</name>
    <dbReference type="NCBI Taxonomy" id="52824"/>
    <lineage>
        <taxon>Eukaryota</taxon>
        <taxon>Viridiplantae</taxon>
        <taxon>Streptophyta</taxon>
        <taxon>Embryophyta</taxon>
        <taxon>Tracheophyta</taxon>
        <taxon>Spermatophyta</taxon>
        <taxon>Magnoliopsida</taxon>
        <taxon>eudicotyledons</taxon>
        <taxon>Gunneridae</taxon>
        <taxon>Pentapetalae</taxon>
        <taxon>rosids</taxon>
        <taxon>malvids</taxon>
        <taxon>Brassicales</taxon>
        <taxon>Brassicaceae</taxon>
        <taxon>Brassiceae</taxon>
        <taxon>Brassica</taxon>
    </lineage>
</organism>
<proteinExistence type="predicted"/>
<dbReference type="EMBL" id="JAAMPC010000009">
    <property type="protein sequence ID" value="KAG2295966.1"/>
    <property type="molecule type" value="Genomic_DNA"/>
</dbReference>
<accession>A0A8X7UZW8</accession>
<evidence type="ECO:0000313" key="3">
    <source>
        <dbReference type="Proteomes" id="UP000886595"/>
    </source>
</evidence>
<dbReference type="AlphaFoldDB" id="A0A8X7UZW8"/>
<dbReference type="Proteomes" id="UP000886595">
    <property type="component" value="Unassembled WGS sequence"/>
</dbReference>
<keyword evidence="3" id="KW-1185">Reference proteome</keyword>
<reference evidence="2 3" key="1">
    <citation type="submission" date="2020-02" db="EMBL/GenBank/DDBJ databases">
        <authorList>
            <person name="Ma Q."/>
            <person name="Huang Y."/>
            <person name="Song X."/>
            <person name="Pei D."/>
        </authorList>
    </citation>
    <scope>NUCLEOTIDE SEQUENCE [LARGE SCALE GENOMIC DNA]</scope>
    <source>
        <strain evidence="2">Sxm20200214</strain>
        <tissue evidence="2">Leaf</tissue>
    </source>
</reference>
<sequence>MRGKGFQLEVEQLKHKNNSLKEELDNRLNVISGSDHYRDVIGVEHVGVAEKYHGGIKDKGICDAGWRNAINSSPDETCSVQRLSSSPLTMHIFIAIQYKDKEHGDNDSTAKLSHIEFQIKGGRRWKLESVYGVIEGGDKREKARIWALSGDCREKKAQFCLGPLQPSKNPA</sequence>
<comment type="caution">
    <text evidence="2">The sequence shown here is derived from an EMBL/GenBank/DDBJ whole genome shotgun (WGS) entry which is preliminary data.</text>
</comment>
<name>A0A8X7UZW8_BRACI</name>
<keyword evidence="1" id="KW-0175">Coiled coil</keyword>
<feature type="coiled-coil region" evidence="1">
    <location>
        <begin position="3"/>
        <end position="30"/>
    </location>
</feature>
<protein>
    <submittedName>
        <fullName evidence="2">Uncharacterized protein</fullName>
    </submittedName>
</protein>